<dbReference type="InterPro" id="IPR001083">
    <property type="entry name" value="Cu_fist_DNA-bd_dom"/>
</dbReference>
<dbReference type="STRING" id="698492.A0A0E9NBY3"/>
<dbReference type="GO" id="GO:0000978">
    <property type="term" value="F:RNA polymerase II cis-regulatory region sequence-specific DNA binding"/>
    <property type="evidence" value="ECO:0007669"/>
    <property type="project" value="TreeGrafter"/>
</dbReference>
<feature type="compositionally biased region" description="Polar residues" evidence="8">
    <location>
        <begin position="501"/>
        <end position="517"/>
    </location>
</feature>
<gene>
    <name evidence="10" type="ORF">G7K_1113-t1</name>
</gene>
<feature type="compositionally biased region" description="Polar residues" evidence="8">
    <location>
        <begin position="399"/>
        <end position="445"/>
    </location>
</feature>
<dbReference type="Proteomes" id="UP000033140">
    <property type="component" value="Unassembled WGS sequence"/>
</dbReference>
<keyword evidence="11" id="KW-1185">Reference proteome</keyword>
<evidence type="ECO:0000256" key="8">
    <source>
        <dbReference type="SAM" id="MobiDB-lite"/>
    </source>
</evidence>
<dbReference type="PROSITE" id="PS01119">
    <property type="entry name" value="COPPER_FIST_1"/>
    <property type="match status" value="1"/>
</dbReference>
<feature type="compositionally biased region" description="Low complexity" evidence="8">
    <location>
        <begin position="781"/>
        <end position="796"/>
    </location>
</feature>
<dbReference type="SUPFAM" id="SSF57879">
    <property type="entry name" value="Zinc domain conserved in yeast copper-regulated transcription factors"/>
    <property type="match status" value="1"/>
</dbReference>
<dbReference type="FunFam" id="3.90.430.10:FF:000001">
    <property type="entry name" value="Copper fist DNA-binding protein"/>
    <property type="match status" value="1"/>
</dbReference>
<dbReference type="PANTHER" id="PTHR28088">
    <property type="entry name" value="TRANSCRIPTIONAL ACTIVATOR HAA1-RELATED"/>
    <property type="match status" value="1"/>
</dbReference>
<dbReference type="InterPro" id="IPR036395">
    <property type="entry name" value="Cu_fist_DNA-bd_dom_sf"/>
</dbReference>
<feature type="region of interest" description="Disordered" evidence="8">
    <location>
        <begin position="243"/>
        <end position="297"/>
    </location>
</feature>
<dbReference type="Gene3D" id="3.90.430.10">
    <property type="entry name" value="Copper fist DNA-binding domain"/>
    <property type="match status" value="1"/>
</dbReference>
<feature type="compositionally biased region" description="Polar residues" evidence="8">
    <location>
        <begin position="483"/>
        <end position="493"/>
    </location>
</feature>
<dbReference type="AlphaFoldDB" id="A0A0E9NBY3"/>
<dbReference type="SMART" id="SM01090">
    <property type="entry name" value="Copper-fist"/>
    <property type="match status" value="1"/>
</dbReference>
<evidence type="ECO:0000256" key="7">
    <source>
        <dbReference type="ARBA" id="ARBA00023242"/>
    </source>
</evidence>
<comment type="subcellular location">
    <subcellularLocation>
        <location evidence="1">Nucleus</location>
    </subcellularLocation>
</comment>
<keyword evidence="2" id="KW-0479">Metal-binding</keyword>
<protein>
    <recommendedName>
        <fullName evidence="9">Copper-fist domain-containing protein</fullName>
    </recommendedName>
</protein>
<keyword evidence="7" id="KW-0539">Nucleus</keyword>
<reference evidence="10 11" key="1">
    <citation type="journal article" date="2011" name="J. Gen. Appl. Microbiol.">
        <title>Draft genome sequencing of the enigmatic yeast Saitoella complicata.</title>
        <authorList>
            <person name="Nishida H."/>
            <person name="Hamamoto M."/>
            <person name="Sugiyama J."/>
        </authorList>
    </citation>
    <scope>NUCLEOTIDE SEQUENCE [LARGE SCALE GENOMIC DNA]</scope>
    <source>
        <strain evidence="10 11">NRRL Y-17804</strain>
    </source>
</reference>
<evidence type="ECO:0000256" key="3">
    <source>
        <dbReference type="ARBA" id="ARBA00022833"/>
    </source>
</evidence>
<dbReference type="GO" id="GO:0005634">
    <property type="term" value="C:nucleus"/>
    <property type="evidence" value="ECO:0007669"/>
    <property type="project" value="UniProtKB-SubCell"/>
</dbReference>
<evidence type="ECO:0000313" key="10">
    <source>
        <dbReference type="EMBL" id="GAO46895.1"/>
    </source>
</evidence>
<dbReference type="GO" id="GO:0045944">
    <property type="term" value="P:positive regulation of transcription by RNA polymerase II"/>
    <property type="evidence" value="ECO:0007669"/>
    <property type="project" value="TreeGrafter"/>
</dbReference>
<evidence type="ECO:0000256" key="5">
    <source>
        <dbReference type="ARBA" id="ARBA00023015"/>
    </source>
</evidence>
<feature type="region of interest" description="Disordered" evidence="8">
    <location>
        <begin position="690"/>
        <end position="796"/>
    </location>
</feature>
<feature type="region of interest" description="Disordered" evidence="8">
    <location>
        <begin position="483"/>
        <end position="534"/>
    </location>
</feature>
<keyword evidence="5" id="KW-0805">Transcription regulation</keyword>
<keyword evidence="6" id="KW-0804">Transcription</keyword>
<proteinExistence type="predicted"/>
<evidence type="ECO:0000259" key="9">
    <source>
        <dbReference type="PROSITE" id="PS50073"/>
    </source>
</evidence>
<feature type="domain" description="Copper-fist" evidence="9">
    <location>
        <begin position="40"/>
        <end position="79"/>
    </location>
</feature>
<evidence type="ECO:0000313" key="11">
    <source>
        <dbReference type="Proteomes" id="UP000033140"/>
    </source>
</evidence>
<reference evidence="10 11" key="2">
    <citation type="journal article" date="2014" name="J. Gen. Appl. Microbiol.">
        <title>The early diverging ascomycetous budding yeast Saitoella complicata has three histone deacetylases belonging to the Clr6, Hos2, and Rpd3 lineages.</title>
        <authorList>
            <person name="Nishida H."/>
            <person name="Matsumoto T."/>
            <person name="Kondo S."/>
            <person name="Hamamoto M."/>
            <person name="Yoshikawa H."/>
        </authorList>
    </citation>
    <scope>NUCLEOTIDE SEQUENCE [LARGE SCALE GENOMIC DNA]</scope>
    <source>
        <strain evidence="10 11">NRRL Y-17804</strain>
    </source>
</reference>
<evidence type="ECO:0000256" key="4">
    <source>
        <dbReference type="ARBA" id="ARBA00023008"/>
    </source>
</evidence>
<dbReference type="PANTHER" id="PTHR28088:SF5">
    <property type="entry name" value="TRANSCRIPTIONAL ACTIVATOR HAA1-RELATED"/>
    <property type="match status" value="1"/>
</dbReference>
<dbReference type="EMBL" id="BACD03000006">
    <property type="protein sequence ID" value="GAO46895.1"/>
    <property type="molecule type" value="Genomic_DNA"/>
</dbReference>
<reference evidence="10 11" key="3">
    <citation type="journal article" date="2015" name="Genome Announc.">
        <title>Draft Genome Sequence of the Archiascomycetous Yeast Saitoella complicata.</title>
        <authorList>
            <person name="Yamauchi K."/>
            <person name="Kondo S."/>
            <person name="Hamamoto M."/>
            <person name="Takahashi Y."/>
            <person name="Ogura Y."/>
            <person name="Hayashi T."/>
            <person name="Nishida H."/>
        </authorList>
    </citation>
    <scope>NUCLEOTIDE SEQUENCE [LARGE SCALE GENOMIC DNA]</scope>
    <source>
        <strain evidence="10 11">NRRL Y-17804</strain>
    </source>
</reference>
<evidence type="ECO:0000256" key="1">
    <source>
        <dbReference type="ARBA" id="ARBA00004123"/>
    </source>
</evidence>
<evidence type="ECO:0000256" key="2">
    <source>
        <dbReference type="ARBA" id="ARBA00022723"/>
    </source>
</evidence>
<dbReference type="GO" id="GO:0006878">
    <property type="term" value="P:intracellular copper ion homeostasis"/>
    <property type="evidence" value="ECO:0007669"/>
    <property type="project" value="TreeGrafter"/>
</dbReference>
<dbReference type="Pfam" id="PF00649">
    <property type="entry name" value="Copper-fist"/>
    <property type="match status" value="1"/>
</dbReference>
<feature type="compositionally biased region" description="Polar residues" evidence="8">
    <location>
        <begin position="272"/>
        <end position="287"/>
    </location>
</feature>
<sequence length="796" mass="83842">MPHTNRPPTHNPNPTASVLYSICRRAPPPLVQPLQQDPAMVMINGVKYACESCIRGHRSSACAHTERPLTEIRKKGRPVSQCPHCRELRKSKAKHSRCECQGRQNAPDVIHLTNGAKDLTAGLGGAQGPKEGVNGLLNQTCDYCGNAPCICASSTPQVMPQLYSATSSTAPSPAFAPTLWPSAAVLSSPVAYPSPWIGPSGSVLASPAVTAYGQSPWMPPSGASIALESPMVAGLDGLGMDSFELGPPAFPPPLDPLSGSDPLKGSRRRSSLKTGSTNLKNVRTTPYQKPALNPGPSPAMNPVTSPMQKPLRSQVLQNQQHLARQHMSNTGVTVDYDEIMKAHDDAQAAIQRHANLVALAQSQSAQNSPAFAPVPDTMVSAEGVQYFNMGAPPQPRGVQYQQQSSRSISPQTQQHYHRSSSGNATPTNMDNTAPTPSAYEFSQNMGAGGQRELTPEELALLYGTPTGGECCGPNGPVCVTPTDDVSQQQNTTRPGMYHLNSHGSHSHASSTPTSQSPFVGAVPGPGPQQTSQNVPQLDLSGAEFHVDVSSGSLSAQCNHPTPNDIEALPMDQFMQDLNQQIVTNVNTTPTHYGGHGHGQGLTQITEGEEVIHFSTSFGAQQDGVGLGAGHGYVMQGSENGGVPSPVNLSPYHGMPSPGTHVEHYQTSPVVDVYGANGVPHGQQGYVLQQLHQHHQPGSRPGSASAGPLSPNYSEFVDTGHFQSPVSMNEILPPQPPGSAQAQHGFDAGHGTGVGHGVNVSQDGMLDHGHGFGSRHESLSPAVEQQQVQAQGGMLHV</sequence>
<feature type="region of interest" description="Disordered" evidence="8">
    <location>
        <begin position="390"/>
        <end position="449"/>
    </location>
</feature>
<evidence type="ECO:0000256" key="6">
    <source>
        <dbReference type="ARBA" id="ARBA00023163"/>
    </source>
</evidence>
<accession>A0A0E9NBY3</accession>
<dbReference type="PROSITE" id="PS50073">
    <property type="entry name" value="COPPER_FIST_2"/>
    <property type="match status" value="1"/>
</dbReference>
<dbReference type="GO" id="GO:0000981">
    <property type="term" value="F:DNA-binding transcription factor activity, RNA polymerase II-specific"/>
    <property type="evidence" value="ECO:0007669"/>
    <property type="project" value="TreeGrafter"/>
</dbReference>
<keyword evidence="3" id="KW-0862">Zinc</keyword>
<keyword evidence="4" id="KW-0186">Copper</keyword>
<dbReference type="InterPro" id="IPR051763">
    <property type="entry name" value="Copper_Homeo_Regul"/>
</dbReference>
<feature type="compositionally biased region" description="Basic and acidic residues" evidence="8">
    <location>
        <begin position="764"/>
        <end position="777"/>
    </location>
</feature>
<organism evidence="10 11">
    <name type="scientific">Saitoella complicata (strain BCRC 22490 / CBS 7301 / JCM 7358 / NBRC 10748 / NRRL Y-17804)</name>
    <dbReference type="NCBI Taxonomy" id="698492"/>
    <lineage>
        <taxon>Eukaryota</taxon>
        <taxon>Fungi</taxon>
        <taxon>Dikarya</taxon>
        <taxon>Ascomycota</taxon>
        <taxon>Taphrinomycotina</taxon>
        <taxon>Taphrinomycotina incertae sedis</taxon>
        <taxon>Saitoella</taxon>
    </lineage>
</organism>
<dbReference type="SMART" id="SM00412">
    <property type="entry name" value="Cu_FIST"/>
    <property type="match status" value="1"/>
</dbReference>
<dbReference type="PRINTS" id="PR00617">
    <property type="entry name" value="COPPERFIST"/>
</dbReference>
<dbReference type="GO" id="GO:0005507">
    <property type="term" value="F:copper ion binding"/>
    <property type="evidence" value="ECO:0007669"/>
    <property type="project" value="InterPro"/>
</dbReference>
<comment type="caution">
    <text evidence="10">The sequence shown here is derived from an EMBL/GenBank/DDBJ whole genome shotgun (WGS) entry which is preliminary data.</text>
</comment>
<dbReference type="GO" id="GO:0006879">
    <property type="term" value="P:intracellular iron ion homeostasis"/>
    <property type="evidence" value="ECO:0007669"/>
    <property type="project" value="TreeGrafter"/>
</dbReference>
<name>A0A0E9NBY3_SAICN</name>